<feature type="chain" id="PRO_5018324275" evidence="1">
    <location>
        <begin position="20"/>
        <end position="239"/>
    </location>
</feature>
<dbReference type="KEGG" id="slj:EGC82_20310"/>
<name>A0A3G8M0F3_9GAMM</name>
<sequence length="239" mass="26739">MIKKIALLGALIFSHTACASNEPLIAPSFTEHNRTNGYFMEPIIATTSTDMAEALAKEWSYSKMMKHDLEIVKVNSCASLLSLTSLGYFAADKSKQEMFDAKYTVCMTWQTMADFKASKQSFLGELELNKAFANMTPPQLALVISRDDERRLVKSVSWENMSQIKSVERLNNEQAIFADSTGGRQKITLMAKGDYNGDGIEDVLFYMENSVEGGSYSSVYAYVLTRLSSEASFTLLKQW</sequence>
<dbReference type="OrthoDB" id="6313374at2"/>
<gene>
    <name evidence="2" type="ORF">EGC82_20310</name>
</gene>
<dbReference type="Proteomes" id="UP000278035">
    <property type="component" value="Chromosome"/>
</dbReference>
<organism evidence="2 3">
    <name type="scientific">Shewanella livingstonensis</name>
    <dbReference type="NCBI Taxonomy" id="150120"/>
    <lineage>
        <taxon>Bacteria</taxon>
        <taxon>Pseudomonadati</taxon>
        <taxon>Pseudomonadota</taxon>
        <taxon>Gammaproteobacteria</taxon>
        <taxon>Alteromonadales</taxon>
        <taxon>Shewanellaceae</taxon>
        <taxon>Shewanella</taxon>
    </lineage>
</organism>
<dbReference type="EMBL" id="CP034015">
    <property type="protein sequence ID" value="AZG74885.1"/>
    <property type="molecule type" value="Genomic_DNA"/>
</dbReference>
<keyword evidence="3" id="KW-1185">Reference proteome</keyword>
<accession>A0A3G8M0F3</accession>
<feature type="signal peptide" evidence="1">
    <location>
        <begin position="1"/>
        <end position="19"/>
    </location>
</feature>
<dbReference type="RefSeq" id="WP_124732361.1">
    <property type="nucleotide sequence ID" value="NZ_CBCSKC010000035.1"/>
</dbReference>
<evidence type="ECO:0000313" key="3">
    <source>
        <dbReference type="Proteomes" id="UP000278035"/>
    </source>
</evidence>
<keyword evidence="1" id="KW-0732">Signal</keyword>
<dbReference type="AlphaFoldDB" id="A0A3G8M0F3"/>
<evidence type="ECO:0000313" key="2">
    <source>
        <dbReference type="EMBL" id="AZG74885.1"/>
    </source>
</evidence>
<reference evidence="3" key="1">
    <citation type="submission" date="2018-11" db="EMBL/GenBank/DDBJ databases">
        <title>Shewanella sp. M2.</title>
        <authorList>
            <person name="Hwang Y.J."/>
            <person name="Hwang C.Y."/>
        </authorList>
    </citation>
    <scope>NUCLEOTIDE SEQUENCE [LARGE SCALE GENOMIC DNA]</scope>
    <source>
        <strain evidence="3">LMG 19866</strain>
    </source>
</reference>
<protein>
    <submittedName>
        <fullName evidence="2">ATPase</fullName>
    </submittedName>
</protein>
<evidence type="ECO:0000256" key="1">
    <source>
        <dbReference type="SAM" id="SignalP"/>
    </source>
</evidence>
<proteinExistence type="predicted"/>